<dbReference type="InterPro" id="IPR050101">
    <property type="entry name" value="CinA"/>
</dbReference>
<dbReference type="Gene3D" id="3.40.980.10">
    <property type="entry name" value="MoaB/Mog-like domain"/>
    <property type="match status" value="1"/>
</dbReference>
<dbReference type="SUPFAM" id="SSF53218">
    <property type="entry name" value="Molybdenum cofactor biosynthesis proteins"/>
    <property type="match status" value="1"/>
</dbReference>
<evidence type="ECO:0000313" key="2">
    <source>
        <dbReference type="EMBL" id="AAM88784.1"/>
    </source>
</evidence>
<name>Q8KT68_PHOLU</name>
<proteinExistence type="predicted"/>
<reference evidence="2" key="2">
    <citation type="journal article" date="2002" name="Trends Microbiol.">
        <title>Genomic islands in Photorhabdus.</title>
        <authorList>
            <person name="Waterfield N.R."/>
            <person name="Daborn P.J."/>
            <person name="ffrench-Constant R.H."/>
        </authorList>
    </citation>
    <scope>NUCLEOTIDE SEQUENCE</scope>
    <source>
        <strain evidence="2">W14</strain>
    </source>
</reference>
<dbReference type="SMART" id="SM00852">
    <property type="entry name" value="MoCF_biosynth"/>
    <property type="match status" value="1"/>
</dbReference>
<dbReference type="CDD" id="cd00885">
    <property type="entry name" value="cinA"/>
    <property type="match status" value="1"/>
</dbReference>
<evidence type="ECO:0000259" key="1">
    <source>
        <dbReference type="SMART" id="SM00852"/>
    </source>
</evidence>
<dbReference type="PANTHER" id="PTHR13939:SF0">
    <property type="entry name" value="NMN AMIDOHYDROLASE-LIKE PROTEIN YFAY"/>
    <property type="match status" value="1"/>
</dbReference>
<dbReference type="AlphaFoldDB" id="Q8KT68"/>
<dbReference type="EMBL" id="AF503504">
    <property type="protein sequence ID" value="AAM88784.1"/>
    <property type="molecule type" value="Genomic_DNA"/>
</dbReference>
<dbReference type="InterPro" id="IPR001453">
    <property type="entry name" value="MoaB/Mog_dom"/>
</dbReference>
<protein>
    <submittedName>
        <fullName evidence="2">CinA-like protein</fullName>
    </submittedName>
</protein>
<organism evidence="2">
    <name type="scientific">Photorhabdus luminescens</name>
    <name type="common">Xenorhabdus luminescens</name>
    <dbReference type="NCBI Taxonomy" id="29488"/>
    <lineage>
        <taxon>Bacteria</taxon>
        <taxon>Pseudomonadati</taxon>
        <taxon>Pseudomonadota</taxon>
        <taxon>Gammaproteobacteria</taxon>
        <taxon>Enterobacterales</taxon>
        <taxon>Morganellaceae</taxon>
        <taxon>Photorhabdus</taxon>
    </lineage>
</organism>
<reference evidence="2" key="3">
    <citation type="submission" date="2002-08" db="EMBL/GenBank/DDBJ databases">
        <authorList>
            <person name="Waterfield N.R."/>
            <person name="ffrench-Constant R.H."/>
        </authorList>
    </citation>
    <scope>NUCLEOTIDE SEQUENCE</scope>
    <source>
        <strain evidence="2">W14</strain>
    </source>
</reference>
<sequence>MAQAIISTLSKKYTGYSASIITVGGELLSGKYPNTNLQDISEYLTEQGYKVKQHQVCADDINQIATAVVRRLGQDTLIVVCGGLGPRHPDDKTREAIAKAVGSPLEIRDNVWVEIEQQLEKLGVYCDPSNRFQAMFPSEAKVISNVTGTAPGFSLNVDGSKIVVLPGPPSQMRLMLSEEHSIPPVAGMRELNYHWTLIGVSESKVGTMVNAFFDGVECDIHYLWKAPYIVVEVTTPADAPLSVQQLANFGAMFENELVSDCQMTAMEKLSERYRINWFTDDDELNTYLHTTYAVNSPLKSLSVNITAFPSINSFLSGEEMLGQMTLTTIDDEGQQYSVDFPCNKLLLQQSIPEYAAWSVLCARESKEEM</sequence>
<dbReference type="InterPro" id="IPR036425">
    <property type="entry name" value="MoaB/Mog-like_dom_sf"/>
</dbReference>
<dbReference type="Pfam" id="PF00994">
    <property type="entry name" value="MoCF_biosynth"/>
    <property type="match status" value="1"/>
</dbReference>
<feature type="domain" description="MoaB/Mog" evidence="1">
    <location>
        <begin position="19"/>
        <end position="187"/>
    </location>
</feature>
<accession>Q8KT68</accession>
<dbReference type="PANTHER" id="PTHR13939">
    <property type="entry name" value="NICOTINAMIDE-NUCLEOTIDE AMIDOHYDROLASE PNCC"/>
    <property type="match status" value="1"/>
</dbReference>
<reference evidence="2" key="1">
    <citation type="journal article" date="2002" name="Proc. Natl. Acad. Sci. U.S.A.">
        <title>A single Photorhabdus gene, makes caterpillars floppy (mcf), allows Escherichia coli to persist within and kill insects.</title>
        <authorList>
            <person name="Daborn P.J."/>
            <person name="Waterfield N."/>
            <person name="Silva C.P."/>
            <person name="Au C.P."/>
            <person name="Sharma S."/>
            <person name="Ffrench-Constant R.H."/>
        </authorList>
    </citation>
    <scope>NUCLEOTIDE SEQUENCE</scope>
    <source>
        <strain evidence="2">W14</strain>
    </source>
</reference>